<gene>
    <name evidence="3" type="ORF">DPMN_169421</name>
</gene>
<evidence type="ECO:0000313" key="3">
    <source>
        <dbReference type="EMBL" id="KAH3768209.1"/>
    </source>
</evidence>
<dbReference type="Proteomes" id="UP000828390">
    <property type="component" value="Unassembled WGS sequence"/>
</dbReference>
<reference evidence="3" key="1">
    <citation type="journal article" date="2019" name="bioRxiv">
        <title>The Genome of the Zebra Mussel, Dreissena polymorpha: A Resource for Invasive Species Research.</title>
        <authorList>
            <person name="McCartney M.A."/>
            <person name="Auch B."/>
            <person name="Kono T."/>
            <person name="Mallez S."/>
            <person name="Zhang Y."/>
            <person name="Obille A."/>
            <person name="Becker A."/>
            <person name="Abrahante J.E."/>
            <person name="Garbe J."/>
            <person name="Badalamenti J.P."/>
            <person name="Herman A."/>
            <person name="Mangelson H."/>
            <person name="Liachko I."/>
            <person name="Sullivan S."/>
            <person name="Sone E.D."/>
            <person name="Koren S."/>
            <person name="Silverstein K.A.T."/>
            <person name="Beckman K.B."/>
            <person name="Gohl D.M."/>
        </authorList>
    </citation>
    <scope>NUCLEOTIDE SEQUENCE</scope>
    <source>
        <strain evidence="3">Duluth1</strain>
        <tissue evidence="3">Whole animal</tissue>
    </source>
</reference>
<sequence length="128" mass="14232">MFNLSLCSQLVKGRVQVLYNLGGQDGESALTLARAPASNGQWHTVSLRRIGRWFELKMDDGEGRYRNTTWGPIGGRELITIDMYGIVSGAHVVFSNNPIVDSLDLNQSEFAFISEGFLSSFRCCLLLE</sequence>
<protein>
    <recommendedName>
        <fullName evidence="2">Laminin G domain-containing protein</fullName>
    </recommendedName>
</protein>
<evidence type="ECO:0000256" key="1">
    <source>
        <dbReference type="PROSITE-ProRule" id="PRU00122"/>
    </source>
</evidence>
<feature type="domain" description="Laminin G" evidence="2">
    <location>
        <begin position="1"/>
        <end position="128"/>
    </location>
</feature>
<evidence type="ECO:0000259" key="2">
    <source>
        <dbReference type="PROSITE" id="PS50025"/>
    </source>
</evidence>
<dbReference type="InterPro" id="IPR001791">
    <property type="entry name" value="Laminin_G"/>
</dbReference>
<dbReference type="Pfam" id="PF00054">
    <property type="entry name" value="Laminin_G_1"/>
    <property type="match status" value="1"/>
</dbReference>
<keyword evidence="4" id="KW-1185">Reference proteome</keyword>
<comment type="caution">
    <text evidence="1">Lacks conserved residue(s) required for the propagation of feature annotation.</text>
</comment>
<accession>A0A9D4DXS0</accession>
<organism evidence="3 4">
    <name type="scientific">Dreissena polymorpha</name>
    <name type="common">Zebra mussel</name>
    <name type="synonym">Mytilus polymorpha</name>
    <dbReference type="NCBI Taxonomy" id="45954"/>
    <lineage>
        <taxon>Eukaryota</taxon>
        <taxon>Metazoa</taxon>
        <taxon>Spiralia</taxon>
        <taxon>Lophotrochozoa</taxon>
        <taxon>Mollusca</taxon>
        <taxon>Bivalvia</taxon>
        <taxon>Autobranchia</taxon>
        <taxon>Heteroconchia</taxon>
        <taxon>Euheterodonta</taxon>
        <taxon>Imparidentia</taxon>
        <taxon>Neoheterodontei</taxon>
        <taxon>Myida</taxon>
        <taxon>Dreissenoidea</taxon>
        <taxon>Dreissenidae</taxon>
        <taxon>Dreissena</taxon>
    </lineage>
</organism>
<name>A0A9D4DXS0_DREPO</name>
<proteinExistence type="predicted"/>
<dbReference type="Gene3D" id="2.60.120.200">
    <property type="match status" value="1"/>
</dbReference>
<comment type="caution">
    <text evidence="3">The sequence shown here is derived from an EMBL/GenBank/DDBJ whole genome shotgun (WGS) entry which is preliminary data.</text>
</comment>
<reference evidence="3" key="2">
    <citation type="submission" date="2020-11" db="EMBL/GenBank/DDBJ databases">
        <authorList>
            <person name="McCartney M.A."/>
            <person name="Auch B."/>
            <person name="Kono T."/>
            <person name="Mallez S."/>
            <person name="Becker A."/>
            <person name="Gohl D.M."/>
            <person name="Silverstein K.A.T."/>
            <person name="Koren S."/>
            <person name="Bechman K.B."/>
            <person name="Herman A."/>
            <person name="Abrahante J.E."/>
            <person name="Garbe J."/>
        </authorList>
    </citation>
    <scope>NUCLEOTIDE SEQUENCE</scope>
    <source>
        <strain evidence="3">Duluth1</strain>
        <tissue evidence="3">Whole animal</tissue>
    </source>
</reference>
<dbReference type="SUPFAM" id="SSF49899">
    <property type="entry name" value="Concanavalin A-like lectins/glucanases"/>
    <property type="match status" value="1"/>
</dbReference>
<dbReference type="EMBL" id="JAIWYP010000009">
    <property type="protein sequence ID" value="KAH3768209.1"/>
    <property type="molecule type" value="Genomic_DNA"/>
</dbReference>
<evidence type="ECO:0000313" key="4">
    <source>
        <dbReference type="Proteomes" id="UP000828390"/>
    </source>
</evidence>
<dbReference type="InterPro" id="IPR013320">
    <property type="entry name" value="ConA-like_dom_sf"/>
</dbReference>
<dbReference type="PROSITE" id="PS50025">
    <property type="entry name" value="LAM_G_DOMAIN"/>
    <property type="match status" value="1"/>
</dbReference>
<dbReference type="AlphaFoldDB" id="A0A9D4DXS0"/>